<dbReference type="EMBL" id="WTYF01000003">
    <property type="protein sequence ID" value="MXO50043.1"/>
    <property type="molecule type" value="Genomic_DNA"/>
</dbReference>
<keyword evidence="5" id="KW-0472">Membrane</keyword>
<dbReference type="GO" id="GO:0004252">
    <property type="term" value="F:serine-type endopeptidase activity"/>
    <property type="evidence" value="ECO:0007669"/>
    <property type="project" value="InterPro"/>
</dbReference>
<gene>
    <name evidence="7" type="ORF">GRI42_01845</name>
</gene>
<comment type="caution">
    <text evidence="7">The sequence shown here is derived from an EMBL/GenBank/DDBJ whole genome shotgun (WGS) entry which is preliminary data.</text>
</comment>
<feature type="region of interest" description="Disordered" evidence="4">
    <location>
        <begin position="257"/>
        <end position="276"/>
    </location>
</feature>
<keyword evidence="5" id="KW-1133">Transmembrane helix</keyword>
<dbReference type="InterPro" id="IPR043504">
    <property type="entry name" value="Peptidase_S1_PA_chymotrypsin"/>
</dbReference>
<dbReference type="InterPro" id="IPR009003">
    <property type="entry name" value="Peptidase_S1_PA"/>
</dbReference>
<comment type="similarity">
    <text evidence="1">Belongs to the peptidase S1C family.</text>
</comment>
<dbReference type="GO" id="GO:0006508">
    <property type="term" value="P:proteolysis"/>
    <property type="evidence" value="ECO:0007669"/>
    <property type="project" value="UniProtKB-KW"/>
</dbReference>
<keyword evidence="3" id="KW-0378">Hydrolase</keyword>
<protein>
    <submittedName>
        <fullName evidence="7">Trypsin-like serine protease</fullName>
    </submittedName>
</protein>
<accession>A0A844XY61</accession>
<keyword evidence="8" id="KW-1185">Reference proteome</keyword>
<organism evidence="7 8">
    <name type="scientific">Qipengyuania gaetbuli</name>
    <dbReference type="NCBI Taxonomy" id="266952"/>
    <lineage>
        <taxon>Bacteria</taxon>
        <taxon>Pseudomonadati</taxon>
        <taxon>Pseudomonadota</taxon>
        <taxon>Alphaproteobacteria</taxon>
        <taxon>Sphingomonadales</taxon>
        <taxon>Erythrobacteraceae</taxon>
        <taxon>Qipengyuania</taxon>
    </lineage>
</organism>
<sequence>MGRFLAILLTLWALALPSFAGAEPADIDASARGVVRVVIIGEDGGELYPVSHGTGFAVTSTMIVTNAHVVRDAMRDEDLRVGIVPSGGADAVYGQIVAASSRNDLALVRLTGNLRLPPLALSGGPVASSGEVTSVGYPMNVDRAQGLDISDLFRSQPPVKSRGFVSGERPSRQFDTILHTAPIARGNSGGPLLDQCGRVVGVNSFGADNDGGDAEFFFAVSNRELVPFLRANNIEPRLNEQPCRSIADLEEAERERLEREQAEARQSLAERAEATREKRERAQLEAQLSVAHDREDRMALAFILVLVSFGLGLWAWSQRERIDPEAEDAALRVKKTNIAFALAGFLVVVALIAFLTRPGLDEVDRRVAGLMAEGEGDGDRPLAGEEGGDLALTCRLVPERSRVTSAETPDIEFDWTTAGCVNERTQYGYAAGNWSRVFVPNDEDAVSVNSFDPDRRTFRSERYLLPRSAMTAAREARAKYAAPQCGDDGAATKLGDLQGEVLSQLPQQPNERLVYECVARD</sequence>
<evidence type="ECO:0000256" key="4">
    <source>
        <dbReference type="SAM" id="MobiDB-lite"/>
    </source>
</evidence>
<dbReference type="PANTHER" id="PTHR43343">
    <property type="entry name" value="PEPTIDASE S12"/>
    <property type="match status" value="1"/>
</dbReference>
<dbReference type="SUPFAM" id="SSF50494">
    <property type="entry name" value="Trypsin-like serine proteases"/>
    <property type="match status" value="1"/>
</dbReference>
<evidence type="ECO:0000256" key="3">
    <source>
        <dbReference type="ARBA" id="ARBA00022801"/>
    </source>
</evidence>
<evidence type="ECO:0000256" key="1">
    <source>
        <dbReference type="ARBA" id="ARBA00010541"/>
    </source>
</evidence>
<evidence type="ECO:0000313" key="7">
    <source>
        <dbReference type="EMBL" id="MXO50043.1"/>
    </source>
</evidence>
<dbReference type="PRINTS" id="PR00834">
    <property type="entry name" value="PROTEASES2C"/>
</dbReference>
<dbReference type="AlphaFoldDB" id="A0A844XY61"/>
<evidence type="ECO:0000256" key="5">
    <source>
        <dbReference type="SAM" id="Phobius"/>
    </source>
</evidence>
<dbReference type="OrthoDB" id="9766361at2"/>
<keyword evidence="2 7" id="KW-0645">Protease</keyword>
<dbReference type="InterPro" id="IPR001940">
    <property type="entry name" value="Peptidase_S1C"/>
</dbReference>
<name>A0A844XY61_9SPHN</name>
<evidence type="ECO:0000256" key="6">
    <source>
        <dbReference type="SAM" id="SignalP"/>
    </source>
</evidence>
<dbReference type="Proteomes" id="UP000444185">
    <property type="component" value="Unassembled WGS sequence"/>
</dbReference>
<keyword evidence="5" id="KW-0812">Transmembrane</keyword>
<dbReference type="Pfam" id="PF13365">
    <property type="entry name" value="Trypsin_2"/>
    <property type="match status" value="1"/>
</dbReference>
<dbReference type="PANTHER" id="PTHR43343:SF3">
    <property type="entry name" value="PROTEASE DO-LIKE 8, CHLOROPLASTIC"/>
    <property type="match status" value="1"/>
</dbReference>
<evidence type="ECO:0000313" key="8">
    <source>
        <dbReference type="Proteomes" id="UP000444185"/>
    </source>
</evidence>
<keyword evidence="6" id="KW-0732">Signal</keyword>
<dbReference type="RefSeq" id="WP_160606360.1">
    <property type="nucleotide sequence ID" value="NZ_WTYF01000003.1"/>
</dbReference>
<evidence type="ECO:0000256" key="2">
    <source>
        <dbReference type="ARBA" id="ARBA00022670"/>
    </source>
</evidence>
<feature type="signal peptide" evidence="6">
    <location>
        <begin position="1"/>
        <end position="20"/>
    </location>
</feature>
<proteinExistence type="inferred from homology"/>
<feature type="chain" id="PRO_5032282896" evidence="6">
    <location>
        <begin position="21"/>
        <end position="521"/>
    </location>
</feature>
<feature type="transmembrane region" description="Helical" evidence="5">
    <location>
        <begin position="298"/>
        <end position="316"/>
    </location>
</feature>
<dbReference type="Gene3D" id="2.40.10.10">
    <property type="entry name" value="Trypsin-like serine proteases"/>
    <property type="match status" value="2"/>
</dbReference>
<feature type="transmembrane region" description="Helical" evidence="5">
    <location>
        <begin position="337"/>
        <end position="356"/>
    </location>
</feature>
<reference evidence="7 8" key="1">
    <citation type="submission" date="2019-12" db="EMBL/GenBank/DDBJ databases">
        <title>Genomic-based taxomic classification of the family Erythrobacteraceae.</title>
        <authorList>
            <person name="Xu L."/>
        </authorList>
    </citation>
    <scope>NUCLEOTIDE SEQUENCE [LARGE SCALE GENOMIC DNA]</scope>
    <source>
        <strain evidence="7 8">DSM 16225</strain>
    </source>
</reference>
<dbReference type="InterPro" id="IPR051201">
    <property type="entry name" value="Chloro_Bact_Ser_Proteases"/>
</dbReference>